<protein>
    <submittedName>
        <fullName evidence="3">Response regulator rcp1</fullName>
    </submittedName>
</protein>
<keyword evidence="4" id="KW-1185">Reference proteome</keyword>
<reference evidence="3 4" key="1">
    <citation type="submission" date="2019-02" db="EMBL/GenBank/DDBJ databases">
        <title>Deep-cultivation of Planctomycetes and their phenomic and genomic characterization uncovers novel biology.</title>
        <authorList>
            <person name="Wiegand S."/>
            <person name="Jogler M."/>
            <person name="Boedeker C."/>
            <person name="Pinto D."/>
            <person name="Vollmers J."/>
            <person name="Rivas-Marin E."/>
            <person name="Kohn T."/>
            <person name="Peeters S.H."/>
            <person name="Heuer A."/>
            <person name="Rast P."/>
            <person name="Oberbeckmann S."/>
            <person name="Bunk B."/>
            <person name="Jeske O."/>
            <person name="Meyerdierks A."/>
            <person name="Storesund J.E."/>
            <person name="Kallscheuer N."/>
            <person name="Luecker S."/>
            <person name="Lage O.M."/>
            <person name="Pohl T."/>
            <person name="Merkel B.J."/>
            <person name="Hornburger P."/>
            <person name="Mueller R.-W."/>
            <person name="Bruemmer F."/>
            <person name="Labrenz M."/>
            <person name="Spormann A.M."/>
            <person name="Op den Camp H."/>
            <person name="Overmann J."/>
            <person name="Amann R."/>
            <person name="Jetten M.S.M."/>
            <person name="Mascher T."/>
            <person name="Medema M.H."/>
            <person name="Devos D.P."/>
            <person name="Kaster A.-K."/>
            <person name="Ovreas L."/>
            <person name="Rohde M."/>
            <person name="Galperin M.Y."/>
            <person name="Jogler C."/>
        </authorList>
    </citation>
    <scope>NUCLEOTIDE SEQUENCE [LARGE SCALE GENOMIC DNA]</scope>
    <source>
        <strain evidence="3 4">Pan189</strain>
    </source>
</reference>
<dbReference type="PANTHER" id="PTHR44520">
    <property type="entry name" value="RESPONSE REGULATOR RCP1-RELATED"/>
    <property type="match status" value="1"/>
</dbReference>
<evidence type="ECO:0000313" key="4">
    <source>
        <dbReference type="Proteomes" id="UP000317318"/>
    </source>
</evidence>
<feature type="modified residue" description="4-aspartylphosphate" evidence="1">
    <location>
        <position position="60"/>
    </location>
</feature>
<keyword evidence="1" id="KW-0597">Phosphoprotein</keyword>
<dbReference type="InterPro" id="IPR052893">
    <property type="entry name" value="TCS_response_regulator"/>
</dbReference>
<evidence type="ECO:0000313" key="3">
    <source>
        <dbReference type="EMBL" id="QDT39782.1"/>
    </source>
</evidence>
<name>A0A517R7E7_9PLAN</name>
<gene>
    <name evidence="3" type="primary">rcp1_3</name>
    <name evidence="3" type="ORF">Pan189_41930</name>
</gene>
<accession>A0A517R7E7</accession>
<dbReference type="InterPro" id="IPR001789">
    <property type="entry name" value="Sig_transdc_resp-reg_receiver"/>
</dbReference>
<dbReference type="RefSeq" id="WP_145365895.1">
    <property type="nucleotide sequence ID" value="NZ_CP036268.1"/>
</dbReference>
<dbReference type="Pfam" id="PF00072">
    <property type="entry name" value="Response_reg"/>
    <property type="match status" value="1"/>
</dbReference>
<dbReference type="Gene3D" id="3.40.50.2300">
    <property type="match status" value="1"/>
</dbReference>
<dbReference type="GO" id="GO:0000160">
    <property type="term" value="P:phosphorelay signal transduction system"/>
    <property type="evidence" value="ECO:0007669"/>
    <property type="project" value="InterPro"/>
</dbReference>
<dbReference type="OrthoDB" id="7631574at2"/>
<sequence>MGRVLLVENDDGHAILFERIARKVDPNLAIDRVSSCLAVASYVQGIEASNRGKPNFVVLDWNLTGETGDVVLRYFKNLRGWHGVPVIVLSCTEDLSDRLLAYQERARGFVLKPTDYDHYTRKVSAIIRFWGCYNRSTDCGVDSSSHTFRPLAAI</sequence>
<evidence type="ECO:0000256" key="1">
    <source>
        <dbReference type="PROSITE-ProRule" id="PRU00169"/>
    </source>
</evidence>
<dbReference type="PROSITE" id="PS50110">
    <property type="entry name" value="RESPONSE_REGULATORY"/>
    <property type="match status" value="1"/>
</dbReference>
<proteinExistence type="predicted"/>
<dbReference type="InterPro" id="IPR011006">
    <property type="entry name" value="CheY-like_superfamily"/>
</dbReference>
<dbReference type="SUPFAM" id="SSF52172">
    <property type="entry name" value="CheY-like"/>
    <property type="match status" value="1"/>
</dbReference>
<dbReference type="Proteomes" id="UP000317318">
    <property type="component" value="Chromosome"/>
</dbReference>
<evidence type="ECO:0000259" key="2">
    <source>
        <dbReference type="PROSITE" id="PS50110"/>
    </source>
</evidence>
<dbReference type="AlphaFoldDB" id="A0A517R7E7"/>
<organism evidence="3 4">
    <name type="scientific">Stratiformator vulcanicus</name>
    <dbReference type="NCBI Taxonomy" id="2527980"/>
    <lineage>
        <taxon>Bacteria</taxon>
        <taxon>Pseudomonadati</taxon>
        <taxon>Planctomycetota</taxon>
        <taxon>Planctomycetia</taxon>
        <taxon>Planctomycetales</taxon>
        <taxon>Planctomycetaceae</taxon>
        <taxon>Stratiformator</taxon>
    </lineage>
</organism>
<dbReference type="PANTHER" id="PTHR44520:SF2">
    <property type="entry name" value="RESPONSE REGULATOR RCP1"/>
    <property type="match status" value="1"/>
</dbReference>
<dbReference type="SMART" id="SM00448">
    <property type="entry name" value="REC"/>
    <property type="match status" value="1"/>
</dbReference>
<dbReference type="EMBL" id="CP036268">
    <property type="protein sequence ID" value="QDT39782.1"/>
    <property type="molecule type" value="Genomic_DNA"/>
</dbReference>
<feature type="domain" description="Response regulatory" evidence="2">
    <location>
        <begin position="3"/>
        <end position="127"/>
    </location>
</feature>
<dbReference type="KEGG" id="svp:Pan189_41930"/>